<reference evidence="4 5" key="1">
    <citation type="journal article" date="2018" name="Mol. Biol. Evol.">
        <title>Broad Genomic Sampling Reveals a Smut Pathogenic Ancestry of the Fungal Clade Ustilaginomycotina.</title>
        <authorList>
            <person name="Kijpornyongpan T."/>
            <person name="Mondo S.J."/>
            <person name="Barry K."/>
            <person name="Sandor L."/>
            <person name="Lee J."/>
            <person name="Lipzen A."/>
            <person name="Pangilinan J."/>
            <person name="LaButti K."/>
            <person name="Hainaut M."/>
            <person name="Henrissat B."/>
            <person name="Grigoriev I.V."/>
            <person name="Spatafora J.W."/>
            <person name="Aime M.C."/>
        </authorList>
    </citation>
    <scope>NUCLEOTIDE SEQUENCE [LARGE SCALE GENOMIC DNA]</scope>
    <source>
        <strain evidence="4 5">MCA 5214</strain>
    </source>
</reference>
<evidence type="ECO:0008006" key="6">
    <source>
        <dbReference type="Google" id="ProtNLM"/>
    </source>
</evidence>
<feature type="region of interest" description="Disordered" evidence="1">
    <location>
        <begin position="509"/>
        <end position="528"/>
    </location>
</feature>
<feature type="compositionally biased region" description="Low complexity" evidence="1">
    <location>
        <begin position="1136"/>
        <end position="1146"/>
    </location>
</feature>
<dbReference type="AlphaFoldDB" id="A0A316UZK8"/>
<accession>A0A316UZK8</accession>
<feature type="region of interest" description="Disordered" evidence="1">
    <location>
        <begin position="298"/>
        <end position="331"/>
    </location>
</feature>
<feature type="region of interest" description="Disordered" evidence="1">
    <location>
        <begin position="855"/>
        <end position="874"/>
    </location>
</feature>
<evidence type="ECO:0000259" key="2">
    <source>
        <dbReference type="Pfam" id="PF10373"/>
    </source>
</evidence>
<dbReference type="RefSeq" id="XP_025364810.1">
    <property type="nucleotide sequence ID" value="XM_025504970.1"/>
</dbReference>
<feature type="region of interest" description="Disordered" evidence="1">
    <location>
        <begin position="1"/>
        <end position="48"/>
    </location>
</feature>
<dbReference type="Pfam" id="PF10373">
    <property type="entry name" value="EST1_DNA_bind"/>
    <property type="match status" value="1"/>
</dbReference>
<dbReference type="Proteomes" id="UP000245884">
    <property type="component" value="Unassembled WGS sequence"/>
</dbReference>
<dbReference type="EMBL" id="KZ819662">
    <property type="protein sequence ID" value="PWN30198.1"/>
    <property type="molecule type" value="Genomic_DNA"/>
</dbReference>
<feature type="compositionally biased region" description="Low complexity" evidence="1">
    <location>
        <begin position="317"/>
        <end position="331"/>
    </location>
</feature>
<proteinExistence type="predicted"/>
<dbReference type="SUPFAM" id="SSF48452">
    <property type="entry name" value="TPR-like"/>
    <property type="match status" value="1"/>
</dbReference>
<protein>
    <recommendedName>
        <fullName evidence="6">DNA/RNA-binding domain-containing protein</fullName>
    </recommendedName>
</protein>
<dbReference type="GeneID" id="37026793"/>
<gene>
    <name evidence="4" type="ORF">BDZ90DRAFT_229218</name>
</gene>
<evidence type="ECO:0000313" key="4">
    <source>
        <dbReference type="EMBL" id="PWN30198.1"/>
    </source>
</evidence>
<keyword evidence="5" id="KW-1185">Reference proteome</keyword>
<feature type="region of interest" description="Disordered" evidence="1">
    <location>
        <begin position="886"/>
        <end position="942"/>
    </location>
</feature>
<organism evidence="4 5">
    <name type="scientific">Jaminaea rosea</name>
    <dbReference type="NCBI Taxonomy" id="1569628"/>
    <lineage>
        <taxon>Eukaryota</taxon>
        <taxon>Fungi</taxon>
        <taxon>Dikarya</taxon>
        <taxon>Basidiomycota</taxon>
        <taxon>Ustilaginomycotina</taxon>
        <taxon>Exobasidiomycetes</taxon>
        <taxon>Microstromatales</taxon>
        <taxon>Microstromatales incertae sedis</taxon>
        <taxon>Jaminaea</taxon>
    </lineage>
</organism>
<feature type="domain" description="Telomerase activating protein Est1-like N-terminal" evidence="3">
    <location>
        <begin position="100"/>
        <end position="294"/>
    </location>
</feature>
<feature type="compositionally biased region" description="Low complexity" evidence="1">
    <location>
        <begin position="138"/>
        <end position="152"/>
    </location>
</feature>
<dbReference type="Gene3D" id="1.25.40.10">
    <property type="entry name" value="Tetratricopeptide repeat domain"/>
    <property type="match status" value="1"/>
</dbReference>
<dbReference type="Pfam" id="PF10374">
    <property type="entry name" value="EST1"/>
    <property type="match status" value="1"/>
</dbReference>
<feature type="compositionally biased region" description="Low complexity" evidence="1">
    <location>
        <begin position="1088"/>
        <end position="1106"/>
    </location>
</feature>
<feature type="region of interest" description="Disordered" evidence="1">
    <location>
        <begin position="982"/>
        <end position="1146"/>
    </location>
</feature>
<dbReference type="PANTHER" id="PTHR15696">
    <property type="entry name" value="SMG-7 SUPPRESSOR WITH MORPHOLOGICAL EFFECT ON GENITALIA PROTEIN 7"/>
    <property type="match status" value="1"/>
</dbReference>
<dbReference type="InterPro" id="IPR045153">
    <property type="entry name" value="Est1/Ebs1-like"/>
</dbReference>
<evidence type="ECO:0000256" key="1">
    <source>
        <dbReference type="SAM" id="MobiDB-lite"/>
    </source>
</evidence>
<feature type="region of interest" description="Disordered" evidence="1">
    <location>
        <begin position="132"/>
        <end position="169"/>
    </location>
</feature>
<feature type="compositionally biased region" description="Polar residues" evidence="1">
    <location>
        <begin position="929"/>
        <end position="939"/>
    </location>
</feature>
<dbReference type="OrthoDB" id="69928at2759"/>
<dbReference type="PANTHER" id="PTHR15696:SF36">
    <property type="entry name" value="NONSENSE-MEDIATED MRNA DECAY FACTOR"/>
    <property type="match status" value="1"/>
</dbReference>
<evidence type="ECO:0000313" key="5">
    <source>
        <dbReference type="Proteomes" id="UP000245884"/>
    </source>
</evidence>
<evidence type="ECO:0000259" key="3">
    <source>
        <dbReference type="Pfam" id="PF10374"/>
    </source>
</evidence>
<dbReference type="InterPro" id="IPR018834">
    <property type="entry name" value="DNA/RNA-bd_Est1-type"/>
</dbReference>
<name>A0A316UZK8_9BASI</name>
<feature type="domain" description="DNA/RNA-binding" evidence="2">
    <location>
        <begin position="339"/>
        <end position="623"/>
    </location>
</feature>
<dbReference type="STRING" id="1569628.A0A316UZK8"/>
<dbReference type="InterPro" id="IPR011990">
    <property type="entry name" value="TPR-like_helical_dom_sf"/>
</dbReference>
<sequence>MSSSSSDSDHHEQGSAAASSPSSRGDEVLASSAAPVQSSARSSSDSLRTLRNEMATQLADKNVHLTPSLGQGLAFTRNQLRNAYLRLLFHAPFTKQAHNAEAGMWTETTHKVVAIYRSRLAKLEKQIKASANIKDKTASGSSSPARGSAETPSTPPTAPLSNSKRRAQTQEYSRLAEALRNFLAKEEIFWKALAERLSIVFRLTETEGALDKAGIISSGPKIPVGPRAIMGGAGGAGEDSQPAGLARMPDSPSALDAAIFKAASLPRHKERLLEIVFKILLYCGDLARYREIYRDLSSVNSPTSAPPTQPRSGRTGQQQRRAAPSSAAVSTSQRDFTPAIVCYEAARLLLPSEGNPSNQLAVVSTYQSDTFGAVYHYYRALCVKRPFDTSKVNLGAAFGKAVDAWLQAGGLEASIGSSNGAGPRRRSPSSNELKHRVTKDFVVLQGLFFTHKSFTSLPTLAVRFLETFGEAVSDKLLSTDIIVRVVVVGIAASWSARLWRRSVDHGRTQTLKHGASSHGTKEQQSQQQDPKLALSIELQLLHHAIGVFRLLLDICATQVRQAIEDAKVHMQPTIQSRNGGPPSSAALAEGGVAKHMTAVMRRVLPALRISSKWVKAHLDYIDRCESGCISRAAEGFADPATTKGGSSSSDTTLATRATAELSLIQGVEDFWSSYVECLNTLRFAFPFDSLPSLGTVGPAGAASLSLEEDVDLRGFVPTRRGMLTQDDAAARHDLPSRAQGQGGQRHPNEEHLMRIADLLVDAKVVAESEASPILFDDARGTFRVDPSGKAGMQQPATHPASGEAFAANEVQASLRSMAAAAAAGAGTGTDDAQSLGSSTEDVVDMAMRHVAEQRAQMQGGGHHLPNGLVSDDDEDDDEILIPAAVAARRQPKGAFGKGTPTHAPASTQQGFSSAPGGSPFAQQGQQQQVRTSPPSNPSRNAFGMDHLQKALTVGGPGGMIPPQVLAAQQPSMRTAQDLLLNMLQGGGTPTGSSASPAHTSASNSGAFGAIGSGPSSSSPAGPSLLFGGVQSPPYPHHKQQPSHSNLASIWAPTPGEVGGSASPSRIAMGGAASPERFATPQGFSAAPGSQMYGQQQGQPGQHGAIGSPFAQPAAQRRGDPWGASIDTPPVSQTPSQQHFGQQQGLYGQQGIYGQYRNFQPYSQFQQQPFDR</sequence>
<feature type="compositionally biased region" description="Low complexity" evidence="1">
    <location>
        <begin position="30"/>
        <end position="46"/>
    </location>
</feature>
<feature type="compositionally biased region" description="Low complexity" evidence="1">
    <location>
        <begin position="1004"/>
        <end position="1028"/>
    </location>
</feature>
<dbReference type="InterPro" id="IPR019458">
    <property type="entry name" value="Est1-like_N"/>
</dbReference>